<dbReference type="Proteomes" id="UP000626026">
    <property type="component" value="Unassembled WGS sequence"/>
</dbReference>
<keyword evidence="1" id="KW-0521">NADP</keyword>
<name>A0ABR7RIR1_9PROT</name>
<dbReference type="NCBIfam" id="NF043036">
    <property type="entry name" value="ErythonDh"/>
    <property type="match status" value="1"/>
</dbReference>
<dbReference type="PANTHER" id="PTHR43103:SF3">
    <property type="entry name" value="ADP-L-GLYCERO-D-MANNO-HEPTOSE-6-EPIMERASE"/>
    <property type="match status" value="1"/>
</dbReference>
<evidence type="ECO:0000259" key="3">
    <source>
        <dbReference type="Pfam" id="PF01370"/>
    </source>
</evidence>
<gene>
    <name evidence="4" type="ORF">IBL26_06415</name>
</gene>
<dbReference type="Pfam" id="PF01370">
    <property type="entry name" value="Epimerase"/>
    <property type="match status" value="1"/>
</dbReference>
<protein>
    <submittedName>
        <fullName evidence="4">SDR family oxidoreductase</fullName>
    </submittedName>
</protein>
<sequence length="319" mass="33658">MKIIVTGGAGFLGSRVIRALLAARGQKAGLPAFDSILAVDLAPCPVEDERVASLTGDISDPAFARQVVGPDTVGIYHLAAVLSGQSEQDFDLSLRVNVDGTRALLEAARATGARPRFVFASSLAVFGGEMPDVVPETMALMPASSYGAQKAIGELLVNDYSRKGFIDGRVCRLPTIVVRPGKPNSAASSFASGIIREPLSGVASNCPVPLETRMWLSSPDVVVANLVHALSVDGASIGAWRTLNLPGLCVTVAEMLASLERVGGAAPRALVTQQPEQRIIDIVCSWPGAFDVTRPLALGFTRDADFDAAVRQYKDEFVR</sequence>
<keyword evidence="2" id="KW-0119">Carbohydrate metabolism</keyword>
<evidence type="ECO:0000313" key="5">
    <source>
        <dbReference type="Proteomes" id="UP000626026"/>
    </source>
</evidence>
<dbReference type="InterPro" id="IPR001509">
    <property type="entry name" value="Epimerase_deHydtase"/>
</dbReference>
<dbReference type="RefSeq" id="WP_187783638.1">
    <property type="nucleotide sequence ID" value="NZ_JACTVA010000007.1"/>
</dbReference>
<evidence type="ECO:0000313" key="4">
    <source>
        <dbReference type="EMBL" id="MBC9206464.1"/>
    </source>
</evidence>
<evidence type="ECO:0000256" key="2">
    <source>
        <dbReference type="ARBA" id="ARBA00023277"/>
    </source>
</evidence>
<dbReference type="EMBL" id="JACTVA010000007">
    <property type="protein sequence ID" value="MBC9206464.1"/>
    <property type="molecule type" value="Genomic_DNA"/>
</dbReference>
<evidence type="ECO:0000256" key="1">
    <source>
        <dbReference type="ARBA" id="ARBA00022857"/>
    </source>
</evidence>
<keyword evidence="5" id="KW-1185">Reference proteome</keyword>
<dbReference type="Gene3D" id="3.90.25.10">
    <property type="entry name" value="UDP-galactose 4-epimerase, domain 1"/>
    <property type="match status" value="1"/>
</dbReference>
<dbReference type="CDD" id="cd05238">
    <property type="entry name" value="Gne_like_SDR_e"/>
    <property type="match status" value="1"/>
</dbReference>
<reference evidence="4 5" key="1">
    <citation type="journal article" date="2013" name="Int. J. Syst. Evol. Microbiol.">
        <title>Roseomonas aerophila sp. nov., isolated from air.</title>
        <authorList>
            <person name="Kim S.J."/>
            <person name="Weon H.Y."/>
            <person name="Ahn J.H."/>
            <person name="Hong S.B."/>
            <person name="Seok S.J."/>
            <person name="Whang K.S."/>
            <person name="Kwon S.W."/>
        </authorList>
    </citation>
    <scope>NUCLEOTIDE SEQUENCE [LARGE SCALE GENOMIC DNA]</scope>
    <source>
        <strain evidence="4 5">NBRC 108923</strain>
    </source>
</reference>
<feature type="domain" description="NAD-dependent epimerase/dehydratase" evidence="3">
    <location>
        <begin position="3"/>
        <end position="227"/>
    </location>
</feature>
<dbReference type="SUPFAM" id="SSF51735">
    <property type="entry name" value="NAD(P)-binding Rossmann-fold domains"/>
    <property type="match status" value="1"/>
</dbReference>
<organism evidence="4 5">
    <name type="scientific">Teichococcus aerophilus</name>
    <dbReference type="NCBI Taxonomy" id="1224513"/>
    <lineage>
        <taxon>Bacteria</taxon>
        <taxon>Pseudomonadati</taxon>
        <taxon>Pseudomonadota</taxon>
        <taxon>Alphaproteobacteria</taxon>
        <taxon>Acetobacterales</taxon>
        <taxon>Roseomonadaceae</taxon>
        <taxon>Roseomonas</taxon>
    </lineage>
</organism>
<accession>A0ABR7RIR1</accession>
<dbReference type="InterPro" id="IPR036291">
    <property type="entry name" value="NAD(P)-bd_dom_sf"/>
</dbReference>
<dbReference type="PANTHER" id="PTHR43103">
    <property type="entry name" value="NUCLEOSIDE-DIPHOSPHATE-SUGAR EPIMERASE"/>
    <property type="match status" value="1"/>
</dbReference>
<dbReference type="Gene3D" id="3.40.50.720">
    <property type="entry name" value="NAD(P)-binding Rossmann-like Domain"/>
    <property type="match status" value="1"/>
</dbReference>
<proteinExistence type="predicted"/>
<dbReference type="InterPro" id="IPR050005">
    <property type="entry name" value="DenD"/>
</dbReference>
<comment type="caution">
    <text evidence="4">The sequence shown here is derived from an EMBL/GenBank/DDBJ whole genome shotgun (WGS) entry which is preliminary data.</text>
</comment>